<evidence type="ECO:0000256" key="2">
    <source>
        <dbReference type="PROSITE-ProRule" id="PRU00703"/>
    </source>
</evidence>
<dbReference type="InterPro" id="IPR051257">
    <property type="entry name" value="Diverse_CBS-Domain"/>
</dbReference>
<dbReference type="SUPFAM" id="SSF54631">
    <property type="entry name" value="CBS-domain pair"/>
    <property type="match status" value="1"/>
</dbReference>
<dbReference type="PANTHER" id="PTHR43080">
    <property type="entry name" value="CBS DOMAIN-CONTAINING PROTEIN CBSX3, MITOCHONDRIAL"/>
    <property type="match status" value="1"/>
</dbReference>
<dbReference type="SMART" id="SM00116">
    <property type="entry name" value="CBS"/>
    <property type="match status" value="2"/>
</dbReference>
<evidence type="ECO:0000256" key="1">
    <source>
        <dbReference type="ARBA" id="ARBA00023122"/>
    </source>
</evidence>
<protein>
    <submittedName>
        <fullName evidence="4">CBS domain-containing protein</fullName>
    </submittedName>
</protein>
<gene>
    <name evidence="4" type="ORF">HNQ81_000056</name>
</gene>
<dbReference type="RefSeq" id="WP_183347122.1">
    <property type="nucleotide sequence ID" value="NZ_JACHEO010000001.1"/>
</dbReference>
<name>A0A840UXZ8_9BACT</name>
<feature type="domain" description="CBS" evidence="3">
    <location>
        <begin position="76"/>
        <end position="131"/>
    </location>
</feature>
<evidence type="ECO:0000313" key="5">
    <source>
        <dbReference type="Proteomes" id="UP000539642"/>
    </source>
</evidence>
<dbReference type="Pfam" id="PF00571">
    <property type="entry name" value="CBS"/>
    <property type="match status" value="2"/>
</dbReference>
<evidence type="ECO:0000259" key="3">
    <source>
        <dbReference type="PROSITE" id="PS51371"/>
    </source>
</evidence>
<evidence type="ECO:0000313" key="4">
    <source>
        <dbReference type="EMBL" id="MBB5346349.1"/>
    </source>
</evidence>
<dbReference type="InterPro" id="IPR046342">
    <property type="entry name" value="CBS_dom_sf"/>
</dbReference>
<dbReference type="InterPro" id="IPR000644">
    <property type="entry name" value="CBS_dom"/>
</dbReference>
<dbReference type="AlphaFoldDB" id="A0A840UXZ8"/>
<keyword evidence="5" id="KW-1185">Reference proteome</keyword>
<accession>A0A840UXZ8</accession>
<feature type="domain" description="CBS" evidence="3">
    <location>
        <begin position="8"/>
        <end position="67"/>
    </location>
</feature>
<dbReference type="EMBL" id="JACHEO010000001">
    <property type="protein sequence ID" value="MBB5346349.1"/>
    <property type="molecule type" value="Genomic_DNA"/>
</dbReference>
<comment type="caution">
    <text evidence="4">The sequence shown here is derived from an EMBL/GenBank/DDBJ whole genome shotgun (WGS) entry which is preliminary data.</text>
</comment>
<organism evidence="4 5">
    <name type="scientific">Desulfoprunum benzoelyticum</name>
    <dbReference type="NCBI Taxonomy" id="1506996"/>
    <lineage>
        <taxon>Bacteria</taxon>
        <taxon>Pseudomonadati</taxon>
        <taxon>Thermodesulfobacteriota</taxon>
        <taxon>Desulfobulbia</taxon>
        <taxon>Desulfobulbales</taxon>
        <taxon>Desulfobulbaceae</taxon>
        <taxon>Desulfoprunum</taxon>
    </lineage>
</organism>
<proteinExistence type="predicted"/>
<sequence>MKAKDILAVKGSRVITIHQDNRIMDAVGMFFANRVGSLIVVDHNDDIKGIFAPNDVLKAVSTDPDNIRHASVKQFMSTNMIVAKLDDNIDYIQAVMTENRIRHIPIIEKGKLQGIVSIGDVVNAQLKVRDVENQYLKEYMEGKYPA</sequence>
<dbReference type="Proteomes" id="UP000539642">
    <property type="component" value="Unassembled WGS sequence"/>
</dbReference>
<dbReference type="PROSITE" id="PS51371">
    <property type="entry name" value="CBS"/>
    <property type="match status" value="2"/>
</dbReference>
<dbReference type="PANTHER" id="PTHR43080:SF2">
    <property type="entry name" value="CBS DOMAIN-CONTAINING PROTEIN"/>
    <property type="match status" value="1"/>
</dbReference>
<keyword evidence="1 2" id="KW-0129">CBS domain</keyword>
<reference evidence="4 5" key="1">
    <citation type="submission" date="2020-08" db="EMBL/GenBank/DDBJ databases">
        <title>Genomic Encyclopedia of Type Strains, Phase IV (KMG-IV): sequencing the most valuable type-strain genomes for metagenomic binning, comparative biology and taxonomic classification.</title>
        <authorList>
            <person name="Goeker M."/>
        </authorList>
    </citation>
    <scope>NUCLEOTIDE SEQUENCE [LARGE SCALE GENOMIC DNA]</scope>
    <source>
        <strain evidence="4 5">DSM 28570</strain>
    </source>
</reference>
<dbReference type="Gene3D" id="3.10.580.10">
    <property type="entry name" value="CBS-domain"/>
    <property type="match status" value="1"/>
</dbReference>